<dbReference type="SUPFAM" id="SSF63411">
    <property type="entry name" value="LuxS/MPP-like metallohydrolase"/>
    <property type="match status" value="1"/>
</dbReference>
<evidence type="ECO:0000313" key="3">
    <source>
        <dbReference type="Proteomes" id="UP000694005"/>
    </source>
</evidence>
<dbReference type="InterPro" id="IPR011249">
    <property type="entry name" value="Metalloenz_LuxS/M16"/>
</dbReference>
<dbReference type="EMBL" id="LS974623">
    <property type="protein sequence ID" value="CAG7902885.1"/>
    <property type="molecule type" value="Genomic_DNA"/>
</dbReference>
<organism evidence="2 3">
    <name type="scientific">Brassica campestris</name>
    <name type="common">Field mustard</name>
    <dbReference type="NCBI Taxonomy" id="3711"/>
    <lineage>
        <taxon>Eukaryota</taxon>
        <taxon>Viridiplantae</taxon>
        <taxon>Streptophyta</taxon>
        <taxon>Embryophyta</taxon>
        <taxon>Tracheophyta</taxon>
        <taxon>Spermatophyta</taxon>
        <taxon>Magnoliopsida</taxon>
        <taxon>eudicotyledons</taxon>
        <taxon>Gunneridae</taxon>
        <taxon>Pentapetalae</taxon>
        <taxon>rosids</taxon>
        <taxon>malvids</taxon>
        <taxon>Brassicales</taxon>
        <taxon>Brassicaceae</taxon>
        <taxon>Brassiceae</taxon>
        <taxon>Brassica</taxon>
    </lineage>
</organism>
<dbReference type="PANTHER" id="PTHR43690">
    <property type="entry name" value="NARDILYSIN"/>
    <property type="match status" value="1"/>
</dbReference>
<dbReference type="GO" id="GO:0046872">
    <property type="term" value="F:metal ion binding"/>
    <property type="evidence" value="ECO:0007669"/>
    <property type="project" value="UniProtKB-KW"/>
</dbReference>
<evidence type="ECO:0000256" key="1">
    <source>
        <dbReference type="ARBA" id="ARBA00022723"/>
    </source>
</evidence>
<dbReference type="InterPro" id="IPR050626">
    <property type="entry name" value="Peptidase_M16"/>
</dbReference>
<name>A0A8D9HP75_BRACM</name>
<dbReference type="PANTHER" id="PTHR43690:SF18">
    <property type="entry name" value="INSULIN-DEGRADING ENZYME-RELATED"/>
    <property type="match status" value="1"/>
</dbReference>
<proteinExistence type="predicted"/>
<dbReference type="AlphaFoldDB" id="A0A8D9HP75"/>
<accession>A0A8D9HP75</accession>
<evidence type="ECO:0000313" key="2">
    <source>
        <dbReference type="EMBL" id="CAG7902885.1"/>
    </source>
</evidence>
<reference evidence="2 3" key="1">
    <citation type="submission" date="2021-07" db="EMBL/GenBank/DDBJ databases">
        <authorList>
            <consortium name="Genoscope - CEA"/>
            <person name="William W."/>
        </authorList>
    </citation>
    <scope>NUCLEOTIDE SEQUENCE [LARGE SCALE GENOMIC DNA]</scope>
</reference>
<dbReference type="Gramene" id="A07p25290.2_BraZ1">
    <property type="protein sequence ID" value="A07p25290.2_BraZ1.CDS"/>
    <property type="gene ID" value="A07g25290.2_BraZ1"/>
</dbReference>
<keyword evidence="1" id="KW-0479">Metal-binding</keyword>
<dbReference type="Proteomes" id="UP000694005">
    <property type="component" value="Chromosome A07"/>
</dbReference>
<sequence>MFYWREIQNGTLKFNRRDAEVAALRELIREELIGFFDEYIKVDAPKKKSLSICVYGSQHLKEMAFDKAKVSPCIEIQDIVGFKKSQLLYGSLKGWSRLKL</sequence>
<dbReference type="Gene3D" id="3.30.830.10">
    <property type="entry name" value="Metalloenzyme, LuxS/M16 peptidase-like"/>
    <property type="match status" value="1"/>
</dbReference>
<evidence type="ECO:0008006" key="4">
    <source>
        <dbReference type="Google" id="ProtNLM"/>
    </source>
</evidence>
<protein>
    <recommendedName>
        <fullName evidence="4">Peptidase M16 middle/third domain-containing protein</fullName>
    </recommendedName>
</protein>
<gene>
    <name evidence="2" type="ORF">BRAPAZ1V2_A07P25290.2</name>
</gene>